<sequence length="97" mass="11011">MNYIIGGFICLLFAYLIGVKKILVLLINYNDFTFLGDKDKLSKRMGIILFIIGVFTILMPLLLMVFGVLMKSIYTVIIIALVLLASLFIVVPYFQIK</sequence>
<keyword evidence="1" id="KW-0812">Transmembrane</keyword>
<accession>A0AAP3FYT7</accession>
<feature type="transmembrane region" description="Helical" evidence="1">
    <location>
        <begin position="73"/>
        <end position="94"/>
    </location>
</feature>
<keyword evidence="1" id="KW-0472">Membrane</keyword>
<name>A0AAP3FYT7_BACVA</name>
<dbReference type="EMBL" id="JALAOH010000051">
    <property type="protein sequence ID" value="MCY8318214.1"/>
    <property type="molecule type" value="Genomic_DNA"/>
</dbReference>
<proteinExistence type="predicted"/>
<organism evidence="2 3">
    <name type="scientific">Bacillus vallismortis</name>
    <dbReference type="NCBI Taxonomy" id="72361"/>
    <lineage>
        <taxon>Bacteria</taxon>
        <taxon>Bacillati</taxon>
        <taxon>Bacillota</taxon>
        <taxon>Bacilli</taxon>
        <taxon>Bacillales</taxon>
        <taxon>Bacillaceae</taxon>
        <taxon>Bacillus</taxon>
    </lineage>
</organism>
<dbReference type="RefSeq" id="WP_268529496.1">
    <property type="nucleotide sequence ID" value="NZ_JALAKO010000012.1"/>
</dbReference>
<reference evidence="2" key="1">
    <citation type="submission" date="2022-02" db="EMBL/GenBank/DDBJ databases">
        <title>Crop Bioprotection Bacillus Genome Sequencing.</title>
        <authorList>
            <person name="Dunlap C."/>
        </authorList>
    </citation>
    <scope>NUCLEOTIDE SEQUENCE</scope>
    <source>
        <strain evidence="2">98-1</strain>
    </source>
</reference>
<comment type="caution">
    <text evidence="2">The sequence shown here is derived from an EMBL/GenBank/DDBJ whole genome shotgun (WGS) entry which is preliminary data.</text>
</comment>
<keyword evidence="1" id="KW-1133">Transmembrane helix</keyword>
<evidence type="ECO:0000313" key="3">
    <source>
        <dbReference type="Proteomes" id="UP001067121"/>
    </source>
</evidence>
<feature type="transmembrane region" description="Helical" evidence="1">
    <location>
        <begin position="6"/>
        <end position="27"/>
    </location>
</feature>
<evidence type="ECO:0008006" key="4">
    <source>
        <dbReference type="Google" id="ProtNLM"/>
    </source>
</evidence>
<protein>
    <recommendedName>
        <fullName evidence="4">DUF3784 domain-containing protein</fullName>
    </recommendedName>
</protein>
<dbReference type="AlphaFoldDB" id="A0AAP3FYT7"/>
<evidence type="ECO:0000256" key="1">
    <source>
        <dbReference type="SAM" id="Phobius"/>
    </source>
</evidence>
<gene>
    <name evidence="2" type="ORF">MOC71_16080</name>
</gene>
<feature type="transmembrane region" description="Helical" evidence="1">
    <location>
        <begin position="47"/>
        <end position="67"/>
    </location>
</feature>
<dbReference type="Proteomes" id="UP001067121">
    <property type="component" value="Unassembled WGS sequence"/>
</dbReference>
<evidence type="ECO:0000313" key="2">
    <source>
        <dbReference type="EMBL" id="MCY8318214.1"/>
    </source>
</evidence>